<dbReference type="RefSeq" id="WP_082876191.1">
    <property type="nucleotide sequence ID" value="NZ_QQBC01000011.1"/>
</dbReference>
<protein>
    <submittedName>
        <fullName evidence="1">Uncharacterized protein</fullName>
    </submittedName>
</protein>
<dbReference type="EMBL" id="QQBC01000011">
    <property type="protein sequence ID" value="RDI63213.1"/>
    <property type="molecule type" value="Genomic_DNA"/>
</dbReference>
<accession>A0A370HXI5</accession>
<gene>
    <name evidence="1" type="ORF">DFR76_111232</name>
</gene>
<evidence type="ECO:0000313" key="2">
    <source>
        <dbReference type="Proteomes" id="UP000254869"/>
    </source>
</evidence>
<dbReference type="AlphaFoldDB" id="A0A370HXI5"/>
<keyword evidence="2" id="KW-1185">Reference proteome</keyword>
<evidence type="ECO:0000313" key="1">
    <source>
        <dbReference type="EMBL" id="RDI63213.1"/>
    </source>
</evidence>
<reference evidence="1 2" key="1">
    <citation type="submission" date="2018-07" db="EMBL/GenBank/DDBJ databases">
        <title>Genomic Encyclopedia of Type Strains, Phase IV (KMG-IV): sequencing the most valuable type-strain genomes for metagenomic binning, comparative biology and taxonomic classification.</title>
        <authorList>
            <person name="Goeker M."/>
        </authorList>
    </citation>
    <scope>NUCLEOTIDE SEQUENCE [LARGE SCALE GENOMIC DNA]</scope>
    <source>
        <strain evidence="1 2">DSM 44290</strain>
    </source>
</reference>
<sequence>MNPFEPGAREQRSGEACAARIHGDDQLYLDRAAIRELSALLREIPDLATDLLDAVTRRARLGERDRGWRQRSGAQPLPYNPVAAAAADRLHATMVSWVRLVCEHRGLDYDGATTAGGLARWLDRNLIALAMTPGVEGAPGEIRSAIETANHIVCPPATVIELDAAQLAKARGSRLNASGIATLARELGEQYRTLTVRRIQTLRDAGRITAIPGPWSPDWPEQFVVGEVLDAHLIHPLRRRRTAATDSTTPRKTVGIEIRRAG</sequence>
<name>A0A370HXI5_9NOCA</name>
<dbReference type="Proteomes" id="UP000254869">
    <property type="component" value="Unassembled WGS sequence"/>
</dbReference>
<proteinExistence type="predicted"/>
<dbReference type="STRING" id="1210086.GCA_001613105_04995"/>
<organism evidence="1 2">
    <name type="scientific">Nocardia pseudobrasiliensis</name>
    <dbReference type="NCBI Taxonomy" id="45979"/>
    <lineage>
        <taxon>Bacteria</taxon>
        <taxon>Bacillati</taxon>
        <taxon>Actinomycetota</taxon>
        <taxon>Actinomycetes</taxon>
        <taxon>Mycobacteriales</taxon>
        <taxon>Nocardiaceae</taxon>
        <taxon>Nocardia</taxon>
    </lineage>
</organism>
<comment type="caution">
    <text evidence="1">The sequence shown here is derived from an EMBL/GenBank/DDBJ whole genome shotgun (WGS) entry which is preliminary data.</text>
</comment>